<dbReference type="GO" id="GO:0003676">
    <property type="term" value="F:nucleic acid binding"/>
    <property type="evidence" value="ECO:0007669"/>
    <property type="project" value="InterPro"/>
</dbReference>
<dbReference type="Proteomes" id="UP000025227">
    <property type="component" value="Unplaced"/>
</dbReference>
<dbReference type="PANTHER" id="PTHR46060">
    <property type="entry name" value="MARINER MOS1 TRANSPOSASE-LIKE PROTEIN"/>
    <property type="match status" value="1"/>
</dbReference>
<evidence type="ECO:0000313" key="2">
    <source>
        <dbReference type="WBParaSite" id="HCON_00173940-00001"/>
    </source>
</evidence>
<dbReference type="OrthoDB" id="5863303at2759"/>
<protein>
    <submittedName>
        <fullName evidence="2">Endonuclease-reverse transcriptase</fullName>
    </submittedName>
</protein>
<reference evidence="2" key="1">
    <citation type="submission" date="2020-12" db="UniProtKB">
        <authorList>
            <consortium name="WormBaseParasite"/>
        </authorList>
    </citation>
    <scope>IDENTIFICATION</scope>
    <source>
        <strain evidence="2">MHco3</strain>
    </source>
</reference>
<dbReference type="PANTHER" id="PTHR46060:SF1">
    <property type="entry name" value="MARINER MOS1 TRANSPOSASE-LIKE PROTEIN"/>
    <property type="match status" value="1"/>
</dbReference>
<dbReference type="Gene3D" id="3.30.420.10">
    <property type="entry name" value="Ribonuclease H-like superfamily/Ribonuclease H"/>
    <property type="match status" value="1"/>
</dbReference>
<keyword evidence="1" id="KW-1185">Reference proteome</keyword>
<dbReference type="InterPro" id="IPR036397">
    <property type="entry name" value="RNaseH_sf"/>
</dbReference>
<dbReference type="Pfam" id="PF01359">
    <property type="entry name" value="Transposase_1"/>
    <property type="match status" value="1"/>
</dbReference>
<dbReference type="AlphaFoldDB" id="A0A7I4Z0S4"/>
<sequence>MKTVQDVRRSWIRTCCGARWKPIRNKLLVRKLGQWVPHALEQYDMDRRADMALYLLTLKRTHTCLDHLVTGDEKWSNYSKVHRRAQWVDKGAHAEDFPKHNVHAKKVMLCIWWSIHGVE</sequence>
<organism evidence="1 2">
    <name type="scientific">Haemonchus contortus</name>
    <name type="common">Barber pole worm</name>
    <dbReference type="NCBI Taxonomy" id="6289"/>
    <lineage>
        <taxon>Eukaryota</taxon>
        <taxon>Metazoa</taxon>
        <taxon>Ecdysozoa</taxon>
        <taxon>Nematoda</taxon>
        <taxon>Chromadorea</taxon>
        <taxon>Rhabditida</taxon>
        <taxon>Rhabditina</taxon>
        <taxon>Rhabditomorpha</taxon>
        <taxon>Strongyloidea</taxon>
        <taxon>Trichostrongylidae</taxon>
        <taxon>Haemonchus</taxon>
    </lineage>
</organism>
<dbReference type="WBParaSite" id="HCON_00173940-00001">
    <property type="protein sequence ID" value="HCON_00173940-00001"/>
    <property type="gene ID" value="HCON_00173940"/>
</dbReference>
<dbReference type="InterPro" id="IPR001888">
    <property type="entry name" value="Transposase_1"/>
</dbReference>
<dbReference type="InterPro" id="IPR052709">
    <property type="entry name" value="Transposase-MT_Hybrid"/>
</dbReference>
<proteinExistence type="predicted"/>
<name>A0A7I4Z0S4_HAECO</name>
<evidence type="ECO:0000313" key="1">
    <source>
        <dbReference type="Proteomes" id="UP000025227"/>
    </source>
</evidence>
<accession>A0A7I4Z0S4</accession>